<sequence>MHRTIESGDRGKASVRRSVGQTVDRPPEAGGTRSRKTKYNSVVPRMNWADFACSLYVRFQDDEVPAMGAQLTYYLILAFFPFLIFVIACLGFTNLTADDAIGFFAHVLPDISNKAIQEAFKQIELSRSGSLLSIGLIAALWSASSGLDAIVKALNKAYDKEETRPYWKVKGISVLFTIVLALMILISFVLLIFGRMIGEALYKWTRLPGNFDMIWGIVQYVIPLCTLAFAFALLYLFTPNQRLKFKEVIRGAAFATIGWIVTSMLFSVYVNHFGSYTKTYGSIGGIIVLLTWLYLSSIVLVLGGEINATLHFDRFGKVKRESKKFALSLPWGGKKQHSA</sequence>
<evidence type="ECO:0000256" key="2">
    <source>
        <dbReference type="ARBA" id="ARBA00022475"/>
    </source>
</evidence>
<keyword evidence="3 7" id="KW-0812">Transmembrane</keyword>
<accession>A0ABT4Q2N5</accession>
<feature type="transmembrane region" description="Helical" evidence="7">
    <location>
        <begin position="248"/>
        <end position="270"/>
    </location>
</feature>
<feature type="transmembrane region" description="Helical" evidence="7">
    <location>
        <begin position="282"/>
        <end position="304"/>
    </location>
</feature>
<dbReference type="Proteomes" id="UP001527882">
    <property type="component" value="Unassembled WGS sequence"/>
</dbReference>
<feature type="transmembrane region" description="Helical" evidence="7">
    <location>
        <begin position="172"/>
        <end position="193"/>
    </location>
</feature>
<gene>
    <name evidence="8" type="ORF">O9H85_01560</name>
</gene>
<evidence type="ECO:0000256" key="1">
    <source>
        <dbReference type="ARBA" id="ARBA00004651"/>
    </source>
</evidence>
<comment type="caution">
    <text evidence="8">The sequence shown here is derived from an EMBL/GenBank/DDBJ whole genome shotgun (WGS) entry which is preliminary data.</text>
</comment>
<reference evidence="8 9" key="1">
    <citation type="submission" date="2022-12" db="EMBL/GenBank/DDBJ databases">
        <title>Draft genome sequence of Paenibacillus sp. dW9.</title>
        <authorList>
            <person name="Choi E.-W."/>
            <person name="Kim D.-U."/>
        </authorList>
    </citation>
    <scope>NUCLEOTIDE SEQUENCE [LARGE SCALE GENOMIC DNA]</scope>
    <source>
        <strain evidence="9">dW9</strain>
    </source>
</reference>
<keyword evidence="2" id="KW-1003">Cell membrane</keyword>
<evidence type="ECO:0000313" key="8">
    <source>
        <dbReference type="EMBL" id="MCZ8511144.1"/>
    </source>
</evidence>
<dbReference type="NCBIfam" id="TIGR00765">
    <property type="entry name" value="yihY_not_rbn"/>
    <property type="match status" value="1"/>
</dbReference>
<feature type="transmembrane region" description="Helical" evidence="7">
    <location>
        <begin position="71"/>
        <end position="93"/>
    </location>
</feature>
<name>A0ABT4Q2N5_9BACL</name>
<feature type="compositionally biased region" description="Basic and acidic residues" evidence="6">
    <location>
        <begin position="1"/>
        <end position="12"/>
    </location>
</feature>
<evidence type="ECO:0000313" key="9">
    <source>
        <dbReference type="Proteomes" id="UP001527882"/>
    </source>
</evidence>
<dbReference type="EMBL" id="JAQAGZ010000001">
    <property type="protein sequence ID" value="MCZ8511144.1"/>
    <property type="molecule type" value="Genomic_DNA"/>
</dbReference>
<comment type="subcellular location">
    <subcellularLocation>
        <location evidence="1">Cell membrane</location>
        <topology evidence="1">Multi-pass membrane protein</topology>
    </subcellularLocation>
</comment>
<evidence type="ECO:0000256" key="3">
    <source>
        <dbReference type="ARBA" id="ARBA00022692"/>
    </source>
</evidence>
<proteinExistence type="predicted"/>
<protein>
    <submittedName>
        <fullName evidence="8">YihY/virulence factor BrkB family protein</fullName>
    </submittedName>
</protein>
<feature type="transmembrane region" description="Helical" evidence="7">
    <location>
        <begin position="131"/>
        <end position="151"/>
    </location>
</feature>
<keyword evidence="5 7" id="KW-0472">Membrane</keyword>
<evidence type="ECO:0000256" key="6">
    <source>
        <dbReference type="SAM" id="MobiDB-lite"/>
    </source>
</evidence>
<dbReference type="RefSeq" id="WP_269879508.1">
    <property type="nucleotide sequence ID" value="NZ_JAQAGZ010000001.1"/>
</dbReference>
<keyword evidence="4 7" id="KW-1133">Transmembrane helix</keyword>
<dbReference type="InterPro" id="IPR017039">
    <property type="entry name" value="Virul_fac_BrkB"/>
</dbReference>
<dbReference type="PIRSF" id="PIRSF035875">
    <property type="entry name" value="RNase_BN"/>
    <property type="match status" value="1"/>
</dbReference>
<evidence type="ECO:0000256" key="5">
    <source>
        <dbReference type="ARBA" id="ARBA00023136"/>
    </source>
</evidence>
<dbReference type="PANTHER" id="PTHR30213">
    <property type="entry name" value="INNER MEMBRANE PROTEIN YHJD"/>
    <property type="match status" value="1"/>
</dbReference>
<dbReference type="Pfam" id="PF03631">
    <property type="entry name" value="Virul_fac_BrkB"/>
    <property type="match status" value="1"/>
</dbReference>
<evidence type="ECO:0000256" key="7">
    <source>
        <dbReference type="SAM" id="Phobius"/>
    </source>
</evidence>
<keyword evidence="9" id="KW-1185">Reference proteome</keyword>
<evidence type="ECO:0000256" key="4">
    <source>
        <dbReference type="ARBA" id="ARBA00022989"/>
    </source>
</evidence>
<organism evidence="8 9">
    <name type="scientific">Paenibacillus gyeongsangnamensis</name>
    <dbReference type="NCBI Taxonomy" id="3388067"/>
    <lineage>
        <taxon>Bacteria</taxon>
        <taxon>Bacillati</taxon>
        <taxon>Bacillota</taxon>
        <taxon>Bacilli</taxon>
        <taxon>Bacillales</taxon>
        <taxon>Paenibacillaceae</taxon>
        <taxon>Paenibacillus</taxon>
    </lineage>
</organism>
<dbReference type="PANTHER" id="PTHR30213:SF0">
    <property type="entry name" value="UPF0761 MEMBRANE PROTEIN YIHY"/>
    <property type="match status" value="1"/>
</dbReference>
<feature type="transmembrane region" description="Helical" evidence="7">
    <location>
        <begin position="213"/>
        <end position="236"/>
    </location>
</feature>
<feature type="region of interest" description="Disordered" evidence="6">
    <location>
        <begin position="1"/>
        <end position="36"/>
    </location>
</feature>